<dbReference type="InParanoid" id="A0A0D0CEJ3"/>
<evidence type="ECO:0000313" key="3">
    <source>
        <dbReference type="Proteomes" id="UP000054538"/>
    </source>
</evidence>
<dbReference type="InterPro" id="IPR052338">
    <property type="entry name" value="Transposase_5"/>
</dbReference>
<organism evidence="2 3">
    <name type="scientific">Paxillus rubicundulus Ve08.2h10</name>
    <dbReference type="NCBI Taxonomy" id="930991"/>
    <lineage>
        <taxon>Eukaryota</taxon>
        <taxon>Fungi</taxon>
        <taxon>Dikarya</taxon>
        <taxon>Basidiomycota</taxon>
        <taxon>Agaricomycotina</taxon>
        <taxon>Agaricomycetes</taxon>
        <taxon>Agaricomycetidae</taxon>
        <taxon>Boletales</taxon>
        <taxon>Paxilineae</taxon>
        <taxon>Paxillaceae</taxon>
        <taxon>Paxillus</taxon>
    </lineage>
</organism>
<evidence type="ECO:0000313" key="2">
    <source>
        <dbReference type="EMBL" id="KIK81142.1"/>
    </source>
</evidence>
<dbReference type="InterPro" id="IPR038717">
    <property type="entry name" value="Tc1-like_DDE_dom"/>
</dbReference>
<reference evidence="3" key="2">
    <citation type="submission" date="2015-01" db="EMBL/GenBank/DDBJ databases">
        <title>Evolutionary Origins and Diversification of the Mycorrhizal Mutualists.</title>
        <authorList>
            <consortium name="DOE Joint Genome Institute"/>
            <consortium name="Mycorrhizal Genomics Consortium"/>
            <person name="Kohler A."/>
            <person name="Kuo A."/>
            <person name="Nagy L.G."/>
            <person name="Floudas D."/>
            <person name="Copeland A."/>
            <person name="Barry K.W."/>
            <person name="Cichocki N."/>
            <person name="Veneault-Fourrey C."/>
            <person name="LaButti K."/>
            <person name="Lindquist E.A."/>
            <person name="Lipzen A."/>
            <person name="Lundell T."/>
            <person name="Morin E."/>
            <person name="Murat C."/>
            <person name="Riley R."/>
            <person name="Ohm R."/>
            <person name="Sun H."/>
            <person name="Tunlid A."/>
            <person name="Henrissat B."/>
            <person name="Grigoriev I.V."/>
            <person name="Hibbett D.S."/>
            <person name="Martin F."/>
        </authorList>
    </citation>
    <scope>NUCLEOTIDE SEQUENCE [LARGE SCALE GENOMIC DNA]</scope>
    <source>
        <strain evidence="3">Ve08.2h10</strain>
    </source>
</reference>
<dbReference type="GO" id="GO:0003676">
    <property type="term" value="F:nucleic acid binding"/>
    <property type="evidence" value="ECO:0007669"/>
    <property type="project" value="InterPro"/>
</dbReference>
<reference evidence="2 3" key="1">
    <citation type="submission" date="2014-04" db="EMBL/GenBank/DDBJ databases">
        <authorList>
            <consortium name="DOE Joint Genome Institute"/>
            <person name="Kuo A."/>
            <person name="Kohler A."/>
            <person name="Jargeat P."/>
            <person name="Nagy L.G."/>
            <person name="Floudas D."/>
            <person name="Copeland A."/>
            <person name="Barry K.W."/>
            <person name="Cichocki N."/>
            <person name="Veneault-Fourrey C."/>
            <person name="LaButti K."/>
            <person name="Lindquist E.A."/>
            <person name="Lipzen A."/>
            <person name="Lundell T."/>
            <person name="Morin E."/>
            <person name="Murat C."/>
            <person name="Sun H."/>
            <person name="Tunlid A."/>
            <person name="Henrissat B."/>
            <person name="Grigoriev I.V."/>
            <person name="Hibbett D.S."/>
            <person name="Martin F."/>
            <person name="Nordberg H.P."/>
            <person name="Cantor M.N."/>
            <person name="Hua S.X."/>
        </authorList>
    </citation>
    <scope>NUCLEOTIDE SEQUENCE [LARGE SCALE GENOMIC DNA]</scope>
    <source>
        <strain evidence="2 3">Ve08.2h10</strain>
    </source>
</reference>
<evidence type="ECO:0000259" key="1">
    <source>
        <dbReference type="Pfam" id="PF13358"/>
    </source>
</evidence>
<feature type="domain" description="Tc1-like transposase DDE" evidence="1">
    <location>
        <begin position="58"/>
        <end position="110"/>
    </location>
</feature>
<keyword evidence="3" id="KW-1185">Reference proteome</keyword>
<dbReference type="AlphaFoldDB" id="A0A0D0CEJ3"/>
<name>A0A0D0CEJ3_9AGAM</name>
<dbReference type="Gene3D" id="3.30.420.10">
    <property type="entry name" value="Ribonuclease H-like superfamily/Ribonuclease H"/>
    <property type="match status" value="1"/>
</dbReference>
<accession>A0A0D0CEJ3</accession>
<protein>
    <recommendedName>
        <fullName evidence="1">Tc1-like transposase DDE domain-containing protein</fullName>
    </recommendedName>
</protein>
<dbReference type="EMBL" id="KN825859">
    <property type="protein sequence ID" value="KIK81142.1"/>
    <property type="molecule type" value="Genomic_DNA"/>
</dbReference>
<dbReference type="HOGENOM" id="CLU_033666_6_1_1"/>
<dbReference type="STRING" id="930991.A0A0D0CEJ3"/>
<dbReference type="Pfam" id="PF13358">
    <property type="entry name" value="DDE_3"/>
    <property type="match status" value="1"/>
</dbReference>
<sequence length="141" mass="16125">MWKKKGEGLTSREVKGTVKFEGGSLMVWGCIGWNGYVATLEGGLLQSMEGSGIPAGEVIFQQDNDPKYTSRRAQIWFEEQDIRLLDWPAQSPDLKPIEHTWGHLKRHLSDYDRGPTGVHQLWDRVVAEWGKISVEECQKWI</sequence>
<dbReference type="PANTHER" id="PTHR23022:SF134">
    <property type="entry name" value="TRANSPOSABLE ELEMENT TC1 TRANSPOSASE"/>
    <property type="match status" value="1"/>
</dbReference>
<gene>
    <name evidence="2" type="ORF">PAXRUDRAFT_156827</name>
</gene>
<dbReference type="OrthoDB" id="3242359at2759"/>
<dbReference type="PANTHER" id="PTHR23022">
    <property type="entry name" value="TRANSPOSABLE ELEMENT-RELATED"/>
    <property type="match status" value="1"/>
</dbReference>
<proteinExistence type="predicted"/>
<dbReference type="InterPro" id="IPR036397">
    <property type="entry name" value="RNaseH_sf"/>
</dbReference>
<dbReference type="Proteomes" id="UP000054538">
    <property type="component" value="Unassembled WGS sequence"/>
</dbReference>